<evidence type="ECO:0000313" key="2">
    <source>
        <dbReference type="EMBL" id="MFC4264107.1"/>
    </source>
</evidence>
<dbReference type="EMBL" id="JBHSCQ010000002">
    <property type="protein sequence ID" value="MFC4264107.1"/>
    <property type="molecule type" value="Genomic_DNA"/>
</dbReference>
<accession>A0ABV8QWL3</accession>
<dbReference type="Proteomes" id="UP001595773">
    <property type="component" value="Unassembled WGS sequence"/>
</dbReference>
<comment type="caution">
    <text evidence="2">The sequence shown here is derived from an EMBL/GenBank/DDBJ whole genome shotgun (WGS) entry which is preliminary data.</text>
</comment>
<dbReference type="PANTHER" id="PTHR46233:SF1">
    <property type="entry name" value="CONSERVED PROTEIN"/>
    <property type="match status" value="1"/>
</dbReference>
<gene>
    <name evidence="2" type="ORF">ACFOW9_00650</name>
</gene>
<proteinExistence type="predicted"/>
<dbReference type="SUPFAM" id="SSF56281">
    <property type="entry name" value="Metallo-hydrolase/oxidoreductase"/>
    <property type="match status" value="1"/>
</dbReference>
<evidence type="ECO:0000313" key="3">
    <source>
        <dbReference type="Proteomes" id="UP001595773"/>
    </source>
</evidence>
<dbReference type="Pfam" id="PF00753">
    <property type="entry name" value="Lactamase_B"/>
    <property type="match status" value="1"/>
</dbReference>
<reference evidence="3" key="1">
    <citation type="journal article" date="2019" name="Int. J. Syst. Evol. Microbiol.">
        <title>The Global Catalogue of Microorganisms (GCM) 10K type strain sequencing project: providing services to taxonomists for standard genome sequencing and annotation.</title>
        <authorList>
            <consortium name="The Broad Institute Genomics Platform"/>
            <consortium name="The Broad Institute Genome Sequencing Center for Infectious Disease"/>
            <person name="Wu L."/>
            <person name="Ma J."/>
        </authorList>
    </citation>
    <scope>NUCLEOTIDE SEQUENCE [LARGE SCALE GENOMIC DNA]</scope>
    <source>
        <strain evidence="3">CGMCC 1.10698</strain>
    </source>
</reference>
<sequence length="221" mass="23648">MSDSTLLYDLPTVTVRRTIVSDMANNVYLITHKGHGAQILIDAADDAPAIQRLLSDASHDADVPPRLCLIATTHSHWDHIRALAEITVQTGVPTAVGREDAASIKEETGVGIDRLLDHGDVLDADGLILTAVHLRGHTPGSMAYILEAGPSTLIFSGDSLFPGGVGNTGGDPARFISLLNDVQERLFDVYPLDSAVLPGHGEATTLGSERSELSLWRERGW</sequence>
<dbReference type="Gene3D" id="3.60.15.10">
    <property type="entry name" value="Ribonuclease Z/Hydroxyacylglutathione hydrolase-like"/>
    <property type="match status" value="1"/>
</dbReference>
<organism evidence="2 3">
    <name type="scientific">Arthrobacter cryoconiti</name>
    <dbReference type="NCBI Taxonomy" id="748907"/>
    <lineage>
        <taxon>Bacteria</taxon>
        <taxon>Bacillati</taxon>
        <taxon>Actinomycetota</taxon>
        <taxon>Actinomycetes</taxon>
        <taxon>Micrococcales</taxon>
        <taxon>Micrococcaceae</taxon>
        <taxon>Arthrobacter</taxon>
    </lineage>
</organism>
<protein>
    <submittedName>
        <fullName evidence="2">MBL fold metallo-hydrolase</fullName>
    </submittedName>
</protein>
<name>A0ABV8QWL3_9MICC</name>
<dbReference type="InterPro" id="IPR051453">
    <property type="entry name" value="MBL_Glyoxalase_II"/>
</dbReference>
<feature type="domain" description="Metallo-beta-lactamase" evidence="1">
    <location>
        <begin position="24"/>
        <end position="200"/>
    </location>
</feature>
<dbReference type="RefSeq" id="WP_230068571.1">
    <property type="nucleotide sequence ID" value="NZ_BAABLL010000013.1"/>
</dbReference>
<keyword evidence="3" id="KW-1185">Reference proteome</keyword>
<dbReference type="InterPro" id="IPR036866">
    <property type="entry name" value="RibonucZ/Hydroxyglut_hydro"/>
</dbReference>
<dbReference type="InterPro" id="IPR001279">
    <property type="entry name" value="Metallo-B-lactamas"/>
</dbReference>
<dbReference type="SMART" id="SM00849">
    <property type="entry name" value="Lactamase_B"/>
    <property type="match status" value="1"/>
</dbReference>
<dbReference type="CDD" id="cd06262">
    <property type="entry name" value="metallo-hydrolase-like_MBL-fold"/>
    <property type="match status" value="1"/>
</dbReference>
<dbReference type="PANTHER" id="PTHR46233">
    <property type="entry name" value="HYDROXYACYLGLUTATHIONE HYDROLASE GLOC"/>
    <property type="match status" value="1"/>
</dbReference>
<evidence type="ECO:0000259" key="1">
    <source>
        <dbReference type="SMART" id="SM00849"/>
    </source>
</evidence>